<keyword evidence="2" id="KW-0433">Leucine-rich repeat</keyword>
<dbReference type="Pfam" id="PF13855">
    <property type="entry name" value="LRR_8"/>
    <property type="match status" value="1"/>
</dbReference>
<sequence length="242" mass="27229">MNEVIIVDKYLRNSIIEMLEMPRSFKGPFSQKDLLCLETLTINDKNIESISGLEYATNLKSLNLSNNNIIDITPISTLKNLRILNISHNYITNLESLSGLSNLTYLNVSDNQIMNIDSLNSLGELIYLNISNNQICNLSNLSELSKLIKCDAINQSIGIFTQKIIENGGFTISLDLLKDRYGSSPNINYISDNGHYDIVDNSVTWLNLVKSKEYNFKFKTSEGFSGNIFVKIDIVKGNRVIS</sequence>
<evidence type="ECO:0000313" key="6">
    <source>
        <dbReference type="Proteomes" id="UP000215694"/>
    </source>
</evidence>
<gene>
    <name evidence="5" type="ORF">CHL78_005455</name>
</gene>
<dbReference type="AlphaFoldDB" id="A0A371J6P9"/>
<dbReference type="PANTHER" id="PTHR46652:SF3">
    <property type="entry name" value="LEUCINE-RICH REPEAT-CONTAINING PROTEIN 9"/>
    <property type="match status" value="1"/>
</dbReference>
<dbReference type="PROSITE" id="PS51450">
    <property type="entry name" value="LRR"/>
    <property type="match status" value="4"/>
</dbReference>
<evidence type="ECO:0000256" key="2">
    <source>
        <dbReference type="ARBA" id="ARBA00022614"/>
    </source>
</evidence>
<evidence type="ECO:0000256" key="3">
    <source>
        <dbReference type="ARBA" id="ARBA00022729"/>
    </source>
</evidence>
<dbReference type="InterPro" id="IPR001611">
    <property type="entry name" value="Leu-rich_rpt"/>
</dbReference>
<dbReference type="Gene3D" id="2.60.40.1220">
    <property type="match status" value="1"/>
</dbReference>
<organism evidence="5 6">
    <name type="scientific">Romboutsia weinsteinii</name>
    <dbReference type="NCBI Taxonomy" id="2020949"/>
    <lineage>
        <taxon>Bacteria</taxon>
        <taxon>Bacillati</taxon>
        <taxon>Bacillota</taxon>
        <taxon>Clostridia</taxon>
        <taxon>Peptostreptococcales</taxon>
        <taxon>Peptostreptococcaceae</taxon>
        <taxon>Romboutsia</taxon>
    </lineage>
</organism>
<keyword evidence="6" id="KW-1185">Reference proteome</keyword>
<evidence type="ECO:0000256" key="1">
    <source>
        <dbReference type="ARBA" id="ARBA00009432"/>
    </source>
</evidence>
<dbReference type="Gene3D" id="3.80.10.10">
    <property type="entry name" value="Ribonuclease Inhibitor"/>
    <property type="match status" value="1"/>
</dbReference>
<protein>
    <submittedName>
        <fullName evidence="5">Leucine-rich repeat domain-containing protein</fullName>
    </submittedName>
</protein>
<proteinExistence type="inferred from homology"/>
<name>A0A371J6P9_9FIRM</name>
<evidence type="ECO:0000256" key="4">
    <source>
        <dbReference type="ARBA" id="ARBA00022737"/>
    </source>
</evidence>
<dbReference type="SUPFAM" id="SSF52058">
    <property type="entry name" value="L domain-like"/>
    <property type="match status" value="1"/>
</dbReference>
<dbReference type="OrthoDB" id="2339349at2"/>
<dbReference type="EMBL" id="NOJY02000007">
    <property type="protein sequence ID" value="RDY28348.1"/>
    <property type="molecule type" value="Genomic_DNA"/>
</dbReference>
<dbReference type="SMART" id="SM00365">
    <property type="entry name" value="LRR_SD22"/>
    <property type="match status" value="5"/>
</dbReference>
<evidence type="ECO:0000313" key="5">
    <source>
        <dbReference type="EMBL" id="RDY28348.1"/>
    </source>
</evidence>
<keyword evidence="4" id="KW-0677">Repeat</keyword>
<dbReference type="InterPro" id="IPR014755">
    <property type="entry name" value="Cu-Rt/internalin_Ig-like"/>
</dbReference>
<keyword evidence="3" id="KW-0732">Signal</keyword>
<dbReference type="SMART" id="SM00364">
    <property type="entry name" value="LRR_BAC"/>
    <property type="match status" value="3"/>
</dbReference>
<dbReference type="InterPro" id="IPR050836">
    <property type="entry name" value="SDS22/Internalin_LRR"/>
</dbReference>
<dbReference type="Proteomes" id="UP000215694">
    <property type="component" value="Unassembled WGS sequence"/>
</dbReference>
<reference evidence="5 6" key="1">
    <citation type="journal article" date="2017" name="Genome Announc.">
        <title>Draft Genome Sequence of Romboutsia weinsteinii sp. nov. Strain CCRI-19649(T) Isolated from Surface Water.</title>
        <authorList>
            <person name="Maheux A.F."/>
            <person name="Boudreau D.K."/>
            <person name="Berube E."/>
            <person name="Boissinot M."/>
            <person name="Cantin P."/>
            <person name="Raymond F."/>
            <person name="Corbeil J."/>
            <person name="Omar R.F."/>
            <person name="Bergeron M.G."/>
        </authorList>
    </citation>
    <scope>NUCLEOTIDE SEQUENCE [LARGE SCALE GENOMIC DNA]</scope>
    <source>
        <strain evidence="5 6">CCRI-19649</strain>
    </source>
</reference>
<dbReference type="PANTHER" id="PTHR46652">
    <property type="entry name" value="LEUCINE-RICH REPEAT AND IQ DOMAIN-CONTAINING PROTEIN 1-RELATED"/>
    <property type="match status" value="1"/>
</dbReference>
<dbReference type="InterPro" id="IPR032675">
    <property type="entry name" value="LRR_dom_sf"/>
</dbReference>
<comment type="similarity">
    <text evidence="1">Belongs to the internalin family.</text>
</comment>
<accession>A0A371J6P9</accession>
<comment type="caution">
    <text evidence="5">The sequence shown here is derived from an EMBL/GenBank/DDBJ whole genome shotgun (WGS) entry which is preliminary data.</text>
</comment>
<dbReference type="RefSeq" id="WP_094368650.1">
    <property type="nucleotide sequence ID" value="NZ_NOJY02000007.1"/>
</dbReference>